<dbReference type="AlphaFoldDB" id="A0A6B0UA77"/>
<reference evidence="1" key="1">
    <citation type="submission" date="2019-12" db="EMBL/GenBank/DDBJ databases">
        <title>An insight into the sialome of adult female Ixodes ricinus ticks feeding for 6 days.</title>
        <authorList>
            <person name="Perner J."/>
            <person name="Ribeiro J.M.C."/>
        </authorList>
    </citation>
    <scope>NUCLEOTIDE SEQUENCE</scope>
    <source>
        <strain evidence="1">Semi-engorged</strain>
        <tissue evidence="1">Salivary glands</tissue>
    </source>
</reference>
<name>A0A6B0UA77_IXORI</name>
<sequence>MVERARLGHVCLHLLAVRGSAELRPVPHGASVVGRHHHHVVVRHLFHLHVPLGHHRLRVQRGWVVPENFRYWPGRALHLADAYASADKYDQHSEADGCRRNDQGHVQV</sequence>
<accession>A0A6B0UA77</accession>
<dbReference type="EMBL" id="GIFC01007376">
    <property type="protein sequence ID" value="MXU89459.1"/>
    <property type="molecule type" value="Transcribed_RNA"/>
</dbReference>
<protein>
    <submittedName>
        <fullName evidence="1">Uncharacterized protein</fullName>
    </submittedName>
</protein>
<proteinExistence type="predicted"/>
<evidence type="ECO:0000313" key="1">
    <source>
        <dbReference type="EMBL" id="MXU89459.1"/>
    </source>
</evidence>
<organism evidence="1">
    <name type="scientific">Ixodes ricinus</name>
    <name type="common">Common tick</name>
    <name type="synonym">Acarus ricinus</name>
    <dbReference type="NCBI Taxonomy" id="34613"/>
    <lineage>
        <taxon>Eukaryota</taxon>
        <taxon>Metazoa</taxon>
        <taxon>Ecdysozoa</taxon>
        <taxon>Arthropoda</taxon>
        <taxon>Chelicerata</taxon>
        <taxon>Arachnida</taxon>
        <taxon>Acari</taxon>
        <taxon>Parasitiformes</taxon>
        <taxon>Ixodida</taxon>
        <taxon>Ixodoidea</taxon>
        <taxon>Ixodidae</taxon>
        <taxon>Ixodinae</taxon>
        <taxon>Ixodes</taxon>
    </lineage>
</organism>